<dbReference type="AlphaFoldDB" id="A0A2T8HPI8"/>
<dbReference type="InterPro" id="IPR028978">
    <property type="entry name" value="Chorismate_lyase_/UTRA_dom_sf"/>
</dbReference>
<evidence type="ECO:0000256" key="3">
    <source>
        <dbReference type="ARBA" id="ARBA00023163"/>
    </source>
</evidence>
<evidence type="ECO:0000256" key="4">
    <source>
        <dbReference type="SAM" id="MobiDB-lite"/>
    </source>
</evidence>
<dbReference type="GO" id="GO:0003677">
    <property type="term" value="F:DNA binding"/>
    <property type="evidence" value="ECO:0007669"/>
    <property type="project" value="UniProtKB-KW"/>
</dbReference>
<dbReference type="Pfam" id="PF00392">
    <property type="entry name" value="GntR"/>
    <property type="match status" value="1"/>
</dbReference>
<dbReference type="Pfam" id="PF07702">
    <property type="entry name" value="UTRA"/>
    <property type="match status" value="1"/>
</dbReference>
<dbReference type="GO" id="GO:0045892">
    <property type="term" value="P:negative regulation of DNA-templated transcription"/>
    <property type="evidence" value="ECO:0007669"/>
    <property type="project" value="TreeGrafter"/>
</dbReference>
<proteinExistence type="predicted"/>
<accession>A0A2T8HPI8</accession>
<dbReference type="SUPFAM" id="SSF64288">
    <property type="entry name" value="Chorismate lyase-like"/>
    <property type="match status" value="1"/>
</dbReference>
<dbReference type="PANTHER" id="PTHR44846">
    <property type="entry name" value="MANNOSYL-D-GLYCERATE TRANSPORT/METABOLISM SYSTEM REPRESSOR MNGR-RELATED"/>
    <property type="match status" value="1"/>
</dbReference>
<name>A0A2T8HPI8_9RHOB</name>
<evidence type="ECO:0000313" key="6">
    <source>
        <dbReference type="EMBL" id="PVH27323.1"/>
    </source>
</evidence>
<dbReference type="InterPro" id="IPR050679">
    <property type="entry name" value="Bact_HTH_transcr_reg"/>
</dbReference>
<dbReference type="CDD" id="cd07377">
    <property type="entry name" value="WHTH_GntR"/>
    <property type="match status" value="1"/>
</dbReference>
<dbReference type="InterPro" id="IPR036388">
    <property type="entry name" value="WH-like_DNA-bd_sf"/>
</dbReference>
<keyword evidence="7" id="KW-1185">Reference proteome</keyword>
<dbReference type="GO" id="GO:0003700">
    <property type="term" value="F:DNA-binding transcription factor activity"/>
    <property type="evidence" value="ECO:0007669"/>
    <property type="project" value="InterPro"/>
</dbReference>
<dbReference type="Proteomes" id="UP000245911">
    <property type="component" value="Unassembled WGS sequence"/>
</dbReference>
<dbReference type="PANTHER" id="PTHR44846:SF1">
    <property type="entry name" value="MANNOSYL-D-GLYCERATE TRANSPORT_METABOLISM SYSTEM REPRESSOR MNGR-RELATED"/>
    <property type="match status" value="1"/>
</dbReference>
<dbReference type="Gene3D" id="1.10.10.10">
    <property type="entry name" value="Winged helix-like DNA-binding domain superfamily/Winged helix DNA-binding domain"/>
    <property type="match status" value="1"/>
</dbReference>
<dbReference type="PRINTS" id="PR00035">
    <property type="entry name" value="HTHGNTR"/>
</dbReference>
<sequence length="255" mass="28176">MPDRPLSSENTAPRRFRQIADTLRASIQSGRLAPHQALPSERSLAEEEGVSRMTARRALEVLDTEGVSYRTGRKGRFVSPRRLSYDITHKLSLAAEAQSTTGSLHIEVLDKITQPATPELARALSVAEGAPLHSYTRLFLIDGHAAFLEVESVVAQRFPDLLDYDLSQSTTRILERHYATEAHTGDITIRMRAMQPAEADQLGVEPYHAGIELQQITRDASGVAFCFGTQIWRGELAEFTARAIVSAPPQGQSRD</sequence>
<comment type="caution">
    <text evidence="6">The sequence shown here is derived from an EMBL/GenBank/DDBJ whole genome shotgun (WGS) entry which is preliminary data.</text>
</comment>
<dbReference type="EMBL" id="QDKM01000016">
    <property type="protein sequence ID" value="PVH27323.1"/>
    <property type="molecule type" value="Genomic_DNA"/>
</dbReference>
<dbReference type="PROSITE" id="PS50949">
    <property type="entry name" value="HTH_GNTR"/>
    <property type="match status" value="1"/>
</dbReference>
<dbReference type="OrthoDB" id="7173258at2"/>
<evidence type="ECO:0000313" key="7">
    <source>
        <dbReference type="Proteomes" id="UP000245911"/>
    </source>
</evidence>
<dbReference type="SUPFAM" id="SSF46785">
    <property type="entry name" value="Winged helix' DNA-binding domain"/>
    <property type="match status" value="1"/>
</dbReference>
<dbReference type="InterPro" id="IPR036390">
    <property type="entry name" value="WH_DNA-bd_sf"/>
</dbReference>
<keyword evidence="1" id="KW-0805">Transcription regulation</keyword>
<evidence type="ECO:0000256" key="1">
    <source>
        <dbReference type="ARBA" id="ARBA00023015"/>
    </source>
</evidence>
<keyword evidence="2" id="KW-0238">DNA-binding</keyword>
<reference evidence="6 7" key="1">
    <citation type="submission" date="2018-04" db="EMBL/GenBank/DDBJ databases">
        <title>Pararhodobacter oceanense sp. nov., isolated from marine intertidal sediment.</title>
        <authorList>
            <person name="Wang X.-L."/>
            <person name="Du Z.-J."/>
        </authorList>
    </citation>
    <scope>NUCLEOTIDE SEQUENCE [LARGE SCALE GENOMIC DNA]</scope>
    <source>
        <strain evidence="6 7">AM505</strain>
    </source>
</reference>
<gene>
    <name evidence="6" type="ORF">DDE20_18235</name>
</gene>
<evidence type="ECO:0000256" key="2">
    <source>
        <dbReference type="ARBA" id="ARBA00023125"/>
    </source>
</evidence>
<dbReference type="SMART" id="SM00866">
    <property type="entry name" value="UTRA"/>
    <property type="match status" value="1"/>
</dbReference>
<dbReference type="InterPro" id="IPR000524">
    <property type="entry name" value="Tscrpt_reg_HTH_GntR"/>
</dbReference>
<dbReference type="SMART" id="SM00345">
    <property type="entry name" value="HTH_GNTR"/>
    <property type="match status" value="1"/>
</dbReference>
<organism evidence="6 7">
    <name type="scientific">Pararhodobacter oceanensis</name>
    <dbReference type="NCBI Taxonomy" id="2172121"/>
    <lineage>
        <taxon>Bacteria</taxon>
        <taxon>Pseudomonadati</taxon>
        <taxon>Pseudomonadota</taxon>
        <taxon>Alphaproteobacteria</taxon>
        <taxon>Rhodobacterales</taxon>
        <taxon>Paracoccaceae</taxon>
        <taxon>Pararhodobacter</taxon>
    </lineage>
</organism>
<dbReference type="Gene3D" id="3.40.1410.10">
    <property type="entry name" value="Chorismate lyase-like"/>
    <property type="match status" value="1"/>
</dbReference>
<evidence type="ECO:0000259" key="5">
    <source>
        <dbReference type="PROSITE" id="PS50949"/>
    </source>
</evidence>
<dbReference type="InterPro" id="IPR011663">
    <property type="entry name" value="UTRA"/>
</dbReference>
<protein>
    <submittedName>
        <fullName evidence="6">GntR family transcriptional regulator</fullName>
    </submittedName>
</protein>
<keyword evidence="3" id="KW-0804">Transcription</keyword>
<feature type="domain" description="HTH gntR-type" evidence="5">
    <location>
        <begin position="13"/>
        <end position="81"/>
    </location>
</feature>
<feature type="region of interest" description="Disordered" evidence="4">
    <location>
        <begin position="31"/>
        <end position="50"/>
    </location>
</feature>